<organism evidence="1 2">
    <name type="scientific">Candidatus Thiothrix singaporensis</name>
    <dbReference type="NCBI Taxonomy" id="2799669"/>
    <lineage>
        <taxon>Bacteria</taxon>
        <taxon>Pseudomonadati</taxon>
        <taxon>Pseudomonadota</taxon>
        <taxon>Gammaproteobacteria</taxon>
        <taxon>Thiotrichales</taxon>
        <taxon>Thiotrichaceae</taxon>
        <taxon>Thiothrix</taxon>
    </lineage>
</organism>
<sequence>MRRQGVAIYECEQRAGDIVFIPEHFSHAILNLAENQGMVVITKRPGKVYQKEAGSGYSPNQAYAQS</sequence>
<gene>
    <name evidence="1" type="ORF">HZT40_09160</name>
</gene>
<protein>
    <submittedName>
        <fullName evidence="1">Uncharacterized protein</fullName>
    </submittedName>
</protein>
<evidence type="ECO:0000313" key="1">
    <source>
        <dbReference type="EMBL" id="QLQ31731.1"/>
    </source>
</evidence>
<dbReference type="AlphaFoldDB" id="A0A7L6ARI0"/>
<proteinExistence type="predicted"/>
<dbReference type="Proteomes" id="UP000510621">
    <property type="component" value="Chromosome"/>
</dbReference>
<name>A0A7L6ARI0_9GAMM</name>
<accession>A0A7L6ARI0</accession>
<reference evidence="1" key="1">
    <citation type="submission" date="2020-06" db="EMBL/GenBank/DDBJ databases">
        <title>Analysis procedures for assessing recovery of high quality, complete, closed genomes from Nanopore long read metagenome sequencing.</title>
        <authorList>
            <person name="Bessarab I."/>
            <person name="Arumugam K."/>
            <person name="Haryono M."/>
            <person name="Liu X."/>
            <person name="Roy S."/>
            <person name="Zuniga-Montanez R.E."/>
            <person name="Qiu G."/>
            <person name="Drautz-Moses D.I."/>
            <person name="Law Y.Y."/>
            <person name="Wuertz S."/>
            <person name="Lauro F.M."/>
            <person name="Huson D.H."/>
            <person name="Williams R.B."/>
        </authorList>
    </citation>
    <scope>NUCLEOTIDE SEQUENCE [LARGE SCALE GENOMIC DNA]</scope>
    <source>
        <strain evidence="1">SSD2</strain>
    </source>
</reference>
<dbReference type="SUPFAM" id="SSF51197">
    <property type="entry name" value="Clavaminate synthase-like"/>
    <property type="match status" value="1"/>
</dbReference>
<evidence type="ECO:0000313" key="2">
    <source>
        <dbReference type="Proteomes" id="UP000510621"/>
    </source>
</evidence>
<dbReference type="KEGG" id="this:HZT40_09160"/>
<dbReference type="EMBL" id="CP059265">
    <property type="protein sequence ID" value="QLQ31731.1"/>
    <property type="molecule type" value="Genomic_DNA"/>
</dbReference>
<keyword evidence="2" id="KW-1185">Reference proteome</keyword>